<sequence>MRLARRLGPVLAATAFVLAAGVASAPAQSRLESLINRLRRGSLPEGIAKANGRIEAVQVDVAAKYPGRLLEVTVEEGDTVEAGAAIARIDAAEYEAQLRGAEAQVLRAREARTEAEALVAQRESDLGLANTELRRGEDLFRNGHATAQQLDQRRTRMRIAEAAHRAALAAREQAGRAIEAAEAEVARLKAVLADMVLVAPRRGRVQYKLVRSGEVVAAGQRVVTLLDLADVYMTIFLPARDAGGVILGDAARIILDPVPQYVVPATVSFVATEAQFTPRAVETAEEREKLMFRVKLQIDSGLLKRYERQVKTGVRGLGFVRTSMEAGWPTDLAVKLPQ</sequence>
<dbReference type="RefSeq" id="WP_283742076.1">
    <property type="nucleotide sequence ID" value="NZ_JASJEV010000017.1"/>
</dbReference>
<accession>A0ABT7AMP9</accession>
<evidence type="ECO:0000256" key="2">
    <source>
        <dbReference type="SAM" id="SignalP"/>
    </source>
</evidence>
<dbReference type="InterPro" id="IPR058625">
    <property type="entry name" value="MdtA-like_BSH"/>
</dbReference>
<dbReference type="Pfam" id="PF25917">
    <property type="entry name" value="BSH_RND"/>
    <property type="match status" value="1"/>
</dbReference>
<dbReference type="Gene3D" id="1.10.287.470">
    <property type="entry name" value="Helix hairpin bin"/>
    <property type="match status" value="1"/>
</dbReference>
<name>A0ABT7AMP9_9HYPH</name>
<reference evidence="4 5" key="1">
    <citation type="submission" date="2023-05" db="EMBL/GenBank/DDBJ databases">
        <title>Chelatococcus sp. nov., a moderately thermophilic bacterium isolated from hot spring microbial mat.</title>
        <authorList>
            <person name="Hu C.-J."/>
            <person name="Li W.-J."/>
        </authorList>
    </citation>
    <scope>NUCLEOTIDE SEQUENCE [LARGE SCALE GENOMIC DNA]</scope>
    <source>
        <strain evidence="4 5">SYSU G07232</strain>
    </source>
</reference>
<evidence type="ECO:0000313" key="4">
    <source>
        <dbReference type="EMBL" id="MDJ1160074.1"/>
    </source>
</evidence>
<dbReference type="Gene3D" id="2.40.50.100">
    <property type="match status" value="1"/>
</dbReference>
<dbReference type="Proteomes" id="UP001321492">
    <property type="component" value="Unassembled WGS sequence"/>
</dbReference>
<keyword evidence="5" id="KW-1185">Reference proteome</keyword>
<dbReference type="PANTHER" id="PTHR30438">
    <property type="entry name" value="36 KDA ANTIGEN-RELATED"/>
    <property type="match status" value="1"/>
</dbReference>
<evidence type="ECO:0000313" key="5">
    <source>
        <dbReference type="Proteomes" id="UP001321492"/>
    </source>
</evidence>
<feature type="domain" description="Multidrug resistance protein MdtA-like barrel-sandwich hybrid" evidence="3">
    <location>
        <begin position="58"/>
        <end position="224"/>
    </location>
</feature>
<feature type="coiled-coil region" evidence="1">
    <location>
        <begin position="171"/>
        <end position="198"/>
    </location>
</feature>
<keyword evidence="1" id="KW-0175">Coiled coil</keyword>
<feature type="coiled-coil region" evidence="1">
    <location>
        <begin position="84"/>
        <end position="118"/>
    </location>
</feature>
<comment type="caution">
    <text evidence="4">The sequence shown here is derived from an EMBL/GenBank/DDBJ whole genome shotgun (WGS) entry which is preliminary data.</text>
</comment>
<organism evidence="4 5">
    <name type="scientific">Chelatococcus albus</name>
    <dbReference type="NCBI Taxonomy" id="3047466"/>
    <lineage>
        <taxon>Bacteria</taxon>
        <taxon>Pseudomonadati</taxon>
        <taxon>Pseudomonadota</taxon>
        <taxon>Alphaproteobacteria</taxon>
        <taxon>Hyphomicrobiales</taxon>
        <taxon>Chelatococcaceae</taxon>
        <taxon>Chelatococcus</taxon>
    </lineage>
</organism>
<feature type="signal peptide" evidence="2">
    <location>
        <begin position="1"/>
        <end position="19"/>
    </location>
</feature>
<dbReference type="SUPFAM" id="SSF111369">
    <property type="entry name" value="HlyD-like secretion proteins"/>
    <property type="match status" value="1"/>
</dbReference>
<feature type="chain" id="PRO_5045210893" evidence="2">
    <location>
        <begin position="20"/>
        <end position="338"/>
    </location>
</feature>
<dbReference type="PANTHER" id="PTHR30438:SF2">
    <property type="entry name" value="MEMBRANE PROTEIN"/>
    <property type="match status" value="1"/>
</dbReference>
<protein>
    <submittedName>
        <fullName evidence="4">HlyD family efflux transporter periplasmic adaptor subunit</fullName>
    </submittedName>
</protein>
<proteinExistence type="predicted"/>
<keyword evidence="2" id="KW-0732">Signal</keyword>
<dbReference type="EMBL" id="JASJEV010000017">
    <property type="protein sequence ID" value="MDJ1160074.1"/>
    <property type="molecule type" value="Genomic_DNA"/>
</dbReference>
<dbReference type="Gene3D" id="2.40.30.170">
    <property type="match status" value="1"/>
</dbReference>
<evidence type="ECO:0000259" key="3">
    <source>
        <dbReference type="Pfam" id="PF25917"/>
    </source>
</evidence>
<gene>
    <name evidence="4" type="ORF">QNA08_17825</name>
</gene>
<evidence type="ECO:0000256" key="1">
    <source>
        <dbReference type="SAM" id="Coils"/>
    </source>
</evidence>